<protein>
    <submittedName>
        <fullName evidence="1">Uncharacterized protein</fullName>
    </submittedName>
</protein>
<dbReference type="Proteomes" id="UP000499080">
    <property type="component" value="Unassembled WGS sequence"/>
</dbReference>
<name>A0A4Y2GJG9_ARAVE</name>
<evidence type="ECO:0000313" key="1">
    <source>
        <dbReference type="EMBL" id="GBM52905.1"/>
    </source>
</evidence>
<sequence length="103" mass="11146">MVDSASGLICKQKSSRALFFLWVTGVTPLAMTLPLRNMCFAGNVPRINTERCSRCCPQLHAGGACRPVERLNTHPVASRTGSQMLISSGIAIHLTFRSKPSTS</sequence>
<dbReference type="AlphaFoldDB" id="A0A4Y2GJG9"/>
<comment type="caution">
    <text evidence="1">The sequence shown here is derived from an EMBL/GenBank/DDBJ whole genome shotgun (WGS) entry which is preliminary data.</text>
</comment>
<proteinExistence type="predicted"/>
<gene>
    <name evidence="1" type="ORF">AVEN_197211_1</name>
</gene>
<dbReference type="EMBL" id="BGPR01001399">
    <property type="protein sequence ID" value="GBM52905.1"/>
    <property type="molecule type" value="Genomic_DNA"/>
</dbReference>
<keyword evidence="2" id="KW-1185">Reference proteome</keyword>
<evidence type="ECO:0000313" key="2">
    <source>
        <dbReference type="Proteomes" id="UP000499080"/>
    </source>
</evidence>
<reference evidence="1 2" key="1">
    <citation type="journal article" date="2019" name="Sci. Rep.">
        <title>Orb-weaving spider Araneus ventricosus genome elucidates the spidroin gene catalogue.</title>
        <authorList>
            <person name="Kono N."/>
            <person name="Nakamura H."/>
            <person name="Ohtoshi R."/>
            <person name="Moran D.A.P."/>
            <person name="Shinohara A."/>
            <person name="Yoshida Y."/>
            <person name="Fujiwara M."/>
            <person name="Mori M."/>
            <person name="Tomita M."/>
            <person name="Arakawa K."/>
        </authorList>
    </citation>
    <scope>NUCLEOTIDE SEQUENCE [LARGE SCALE GENOMIC DNA]</scope>
</reference>
<organism evidence="1 2">
    <name type="scientific">Araneus ventricosus</name>
    <name type="common">Orbweaver spider</name>
    <name type="synonym">Epeira ventricosa</name>
    <dbReference type="NCBI Taxonomy" id="182803"/>
    <lineage>
        <taxon>Eukaryota</taxon>
        <taxon>Metazoa</taxon>
        <taxon>Ecdysozoa</taxon>
        <taxon>Arthropoda</taxon>
        <taxon>Chelicerata</taxon>
        <taxon>Arachnida</taxon>
        <taxon>Araneae</taxon>
        <taxon>Araneomorphae</taxon>
        <taxon>Entelegynae</taxon>
        <taxon>Araneoidea</taxon>
        <taxon>Araneidae</taxon>
        <taxon>Araneus</taxon>
    </lineage>
</organism>
<accession>A0A4Y2GJG9</accession>